<evidence type="ECO:0000313" key="3">
    <source>
        <dbReference type="Proteomes" id="UP000198253"/>
    </source>
</evidence>
<dbReference type="CDD" id="cd00093">
    <property type="entry name" value="HTH_XRE"/>
    <property type="match status" value="1"/>
</dbReference>
<organism evidence="2 3">
    <name type="scientific">Micromonospora echinospora</name>
    <name type="common">Micromonospora purpurea</name>
    <dbReference type="NCBI Taxonomy" id="1877"/>
    <lineage>
        <taxon>Bacteria</taxon>
        <taxon>Bacillati</taxon>
        <taxon>Actinomycetota</taxon>
        <taxon>Actinomycetes</taxon>
        <taxon>Micromonosporales</taxon>
        <taxon>Micromonosporaceae</taxon>
        <taxon>Micromonospora</taxon>
    </lineage>
</organism>
<name>A0A1C5A121_MICEC</name>
<dbReference type="Pfam" id="PF13560">
    <property type="entry name" value="HTH_31"/>
    <property type="match status" value="1"/>
</dbReference>
<dbReference type="Proteomes" id="UP000198253">
    <property type="component" value="Chromosome I"/>
</dbReference>
<dbReference type="Gene3D" id="1.10.260.40">
    <property type="entry name" value="lambda repressor-like DNA-binding domains"/>
    <property type="match status" value="1"/>
</dbReference>
<sequence length="335" mass="36197">MSARVRAVVDPRFSAELARLRRERGMSLRGLARDVFYGKSYLHDLETGRAQPTGDVARHLDDALRAGGTLAAMVVDTPAVTTRDDDQRLAYVISRPTRLDASAVRLLADVLAHQRRLDDAVAASAMLSWAVPQWRTVQDLAVRARGPHASGLHAVAAEWTQFVGWLHAEARNDAEAVRVLVEAGEQADAADSGPLAAQVENFRGYVERQRGNPRGIVRHFLAAFHTPGSSVLQRIGDAAQAAHGYALLGDRVAADRLLGEASDLTTAAGSVPPPSHAYWLTPTFCRMNLGLAYLALGDETAAADSLRAGLDSLPADQQDAEWTREYRRALVVAAD</sequence>
<dbReference type="PROSITE" id="PS50943">
    <property type="entry name" value="HTH_CROC1"/>
    <property type="match status" value="1"/>
</dbReference>
<protein>
    <submittedName>
        <fullName evidence="2">Helix-turn-helix domain-containing protein</fullName>
    </submittedName>
</protein>
<reference evidence="3" key="1">
    <citation type="submission" date="2016-06" db="EMBL/GenBank/DDBJ databases">
        <authorList>
            <person name="Varghese N."/>
            <person name="Submissions Spin"/>
        </authorList>
    </citation>
    <scope>NUCLEOTIDE SEQUENCE [LARGE SCALE GENOMIC DNA]</scope>
    <source>
        <strain evidence="3">DSM 43816</strain>
    </source>
</reference>
<dbReference type="SUPFAM" id="SSF48452">
    <property type="entry name" value="TPR-like"/>
    <property type="match status" value="1"/>
</dbReference>
<evidence type="ECO:0000313" key="2">
    <source>
        <dbReference type="EMBL" id="SCF38920.1"/>
    </source>
</evidence>
<dbReference type="EMBL" id="LT607413">
    <property type="protein sequence ID" value="SCF38920.1"/>
    <property type="molecule type" value="Genomic_DNA"/>
</dbReference>
<dbReference type="InParanoid" id="A0A1C5A121"/>
<dbReference type="OrthoDB" id="3213425at2"/>
<dbReference type="InterPro" id="IPR011990">
    <property type="entry name" value="TPR-like_helical_dom_sf"/>
</dbReference>
<gene>
    <name evidence="2" type="ORF">GA0070618_6109</name>
</gene>
<accession>A0A1C5A121</accession>
<feature type="domain" description="HTH cro/C1-type" evidence="1">
    <location>
        <begin position="17"/>
        <end position="70"/>
    </location>
</feature>
<proteinExistence type="predicted"/>
<keyword evidence="3" id="KW-1185">Reference proteome</keyword>
<evidence type="ECO:0000259" key="1">
    <source>
        <dbReference type="PROSITE" id="PS50943"/>
    </source>
</evidence>
<dbReference type="SUPFAM" id="SSF47413">
    <property type="entry name" value="lambda repressor-like DNA-binding domains"/>
    <property type="match status" value="1"/>
</dbReference>
<dbReference type="SMART" id="SM00530">
    <property type="entry name" value="HTH_XRE"/>
    <property type="match status" value="1"/>
</dbReference>
<dbReference type="InterPro" id="IPR001387">
    <property type="entry name" value="Cro/C1-type_HTH"/>
</dbReference>
<dbReference type="GO" id="GO:0003677">
    <property type="term" value="F:DNA binding"/>
    <property type="evidence" value="ECO:0007669"/>
    <property type="project" value="InterPro"/>
</dbReference>
<dbReference type="RefSeq" id="WP_088985953.1">
    <property type="nucleotide sequence ID" value="NZ_LT607413.1"/>
</dbReference>
<dbReference type="AlphaFoldDB" id="A0A1C5A121"/>
<dbReference type="InterPro" id="IPR010982">
    <property type="entry name" value="Lambda_DNA-bd_dom_sf"/>
</dbReference>